<dbReference type="Gene3D" id="2.60.120.10">
    <property type="entry name" value="Jelly Rolls"/>
    <property type="match status" value="1"/>
</dbReference>
<dbReference type="InterPro" id="IPR011051">
    <property type="entry name" value="RmlC_Cupin_sf"/>
</dbReference>
<evidence type="ECO:0008006" key="3">
    <source>
        <dbReference type="Google" id="ProtNLM"/>
    </source>
</evidence>
<dbReference type="Proteomes" id="UP000824150">
    <property type="component" value="Unassembled WGS sequence"/>
</dbReference>
<name>A0A9E2KPZ5_9GAMM</name>
<dbReference type="SUPFAM" id="SSF51182">
    <property type="entry name" value="RmlC-like cupins"/>
    <property type="match status" value="1"/>
</dbReference>
<reference evidence="1" key="2">
    <citation type="submission" date="2021-04" db="EMBL/GenBank/DDBJ databases">
        <authorList>
            <person name="Gilroy R."/>
        </authorList>
    </citation>
    <scope>NUCLEOTIDE SEQUENCE</scope>
    <source>
        <strain evidence="1">687</strain>
    </source>
</reference>
<sequence length="138" mass="15269">MLWDSISDFNCPATKNPPSMRVQGEVYVQTLNRDDCVFNAPLFCIRFTPKSYTHWCRCSGGVIILVLKGNARLGLRQAPLKDFHAGDLIRISPQQEHFIVAGQAGCTVLAILTNLPNNCVSFGQEVDLQSFTSPPDVD</sequence>
<dbReference type="EMBL" id="JAHLFG010000071">
    <property type="protein sequence ID" value="MBU3827158.1"/>
    <property type="molecule type" value="Genomic_DNA"/>
</dbReference>
<evidence type="ECO:0000313" key="1">
    <source>
        <dbReference type="EMBL" id="MBU3827158.1"/>
    </source>
</evidence>
<comment type="caution">
    <text evidence="1">The sequence shown here is derived from an EMBL/GenBank/DDBJ whole genome shotgun (WGS) entry which is preliminary data.</text>
</comment>
<dbReference type="AlphaFoldDB" id="A0A9E2KPZ5"/>
<evidence type="ECO:0000313" key="2">
    <source>
        <dbReference type="Proteomes" id="UP000824150"/>
    </source>
</evidence>
<dbReference type="InterPro" id="IPR014710">
    <property type="entry name" value="RmlC-like_jellyroll"/>
</dbReference>
<organism evidence="1 2">
    <name type="scientific">Candidatus Anaerobiospirillum merdipullorum</name>
    <dbReference type="NCBI Taxonomy" id="2838450"/>
    <lineage>
        <taxon>Bacteria</taxon>
        <taxon>Pseudomonadati</taxon>
        <taxon>Pseudomonadota</taxon>
        <taxon>Gammaproteobacteria</taxon>
        <taxon>Aeromonadales</taxon>
        <taxon>Succinivibrionaceae</taxon>
        <taxon>Anaerobiospirillum</taxon>
    </lineage>
</organism>
<proteinExistence type="predicted"/>
<gene>
    <name evidence="1" type="ORF">IAA31_06690</name>
</gene>
<protein>
    <recommendedName>
        <fullName evidence="3">Cupin domain-containing protein</fullName>
    </recommendedName>
</protein>
<accession>A0A9E2KPZ5</accession>
<reference evidence="1" key="1">
    <citation type="journal article" date="2021" name="PeerJ">
        <title>Extensive microbial diversity within the chicken gut microbiome revealed by metagenomics and culture.</title>
        <authorList>
            <person name="Gilroy R."/>
            <person name="Ravi A."/>
            <person name="Getino M."/>
            <person name="Pursley I."/>
            <person name="Horton D.L."/>
            <person name="Alikhan N.F."/>
            <person name="Baker D."/>
            <person name="Gharbi K."/>
            <person name="Hall N."/>
            <person name="Watson M."/>
            <person name="Adriaenssens E.M."/>
            <person name="Foster-Nyarko E."/>
            <person name="Jarju S."/>
            <person name="Secka A."/>
            <person name="Antonio M."/>
            <person name="Oren A."/>
            <person name="Chaudhuri R.R."/>
            <person name="La Ragione R."/>
            <person name="Hildebrand F."/>
            <person name="Pallen M.J."/>
        </authorList>
    </citation>
    <scope>NUCLEOTIDE SEQUENCE</scope>
    <source>
        <strain evidence="1">687</strain>
    </source>
</reference>